<sequence length="403" mass="47282">MATSMEYRFKHLVFDIHPKNPPEWDRPLCVIDQGIACNDDYLFKYNRYRKHSAKNTSKELANETLKRYNFIADRWEKIKCKNLPTYFKLTSILLSGNLIIIHGGKDFEYINKYSFQLFIGNLAKKNQNNCVEFEEICSTDGIPITEYGQPVLIDGKFVYSLNGTSEYQNEMDVYRLDLCTKKWQLLCQARGQHPRTDESLRREVAYYDNHLYMFGGAHVMILLKNMFLDTFEEIQVFDISTNKWEYFKTLPDLQNSSSSYPANRCYYGWAQCATQPEYVYMSGGSDNVNFFSDIWRLNLTTLQWCNLMPCKLPKSMFLHSSTVVPSGRIYYYNGIVSTESVDIHQKDDILCAWVRIPKLKDICWDAMLYYFKNQMLKSSLEDLKNLGLPLEYYQSIIKAITLV</sequence>
<reference evidence="3" key="1">
    <citation type="submission" date="2018-04" db="EMBL/GenBank/DDBJ databases">
        <title>Transcriptome of Schizaphis graminum biotype I.</title>
        <authorList>
            <person name="Scully E.D."/>
            <person name="Geib S.M."/>
            <person name="Palmer N.A."/>
            <person name="Koch K."/>
            <person name="Bradshaw J."/>
            <person name="Heng-Moss T."/>
            <person name="Sarath G."/>
        </authorList>
    </citation>
    <scope>NUCLEOTIDE SEQUENCE</scope>
</reference>
<organism evidence="3">
    <name type="scientific">Schizaphis graminum</name>
    <name type="common">Green bug aphid</name>
    <dbReference type="NCBI Taxonomy" id="13262"/>
    <lineage>
        <taxon>Eukaryota</taxon>
        <taxon>Metazoa</taxon>
        <taxon>Ecdysozoa</taxon>
        <taxon>Arthropoda</taxon>
        <taxon>Hexapoda</taxon>
        <taxon>Insecta</taxon>
        <taxon>Pterygota</taxon>
        <taxon>Neoptera</taxon>
        <taxon>Paraneoptera</taxon>
        <taxon>Hemiptera</taxon>
        <taxon>Sternorrhyncha</taxon>
        <taxon>Aphidomorpha</taxon>
        <taxon>Aphidoidea</taxon>
        <taxon>Aphididae</taxon>
        <taxon>Aphidini</taxon>
        <taxon>Schizaphis</taxon>
    </lineage>
</organism>
<proteinExistence type="predicted"/>
<dbReference type="InterPro" id="IPR052125">
    <property type="entry name" value="KLHDC10"/>
</dbReference>
<dbReference type="InterPro" id="IPR015915">
    <property type="entry name" value="Kelch-typ_b-propeller"/>
</dbReference>
<keyword evidence="1" id="KW-0880">Kelch repeat</keyword>
<dbReference type="GO" id="GO:0032874">
    <property type="term" value="P:positive regulation of stress-activated MAPK cascade"/>
    <property type="evidence" value="ECO:0007669"/>
    <property type="project" value="TreeGrafter"/>
</dbReference>
<evidence type="ECO:0000256" key="2">
    <source>
        <dbReference type="ARBA" id="ARBA00022737"/>
    </source>
</evidence>
<evidence type="ECO:0000256" key="1">
    <source>
        <dbReference type="ARBA" id="ARBA00022441"/>
    </source>
</evidence>
<gene>
    <name evidence="3" type="primary">klhdc10_0</name>
    <name evidence="3" type="ORF">g.62153</name>
</gene>
<dbReference type="EMBL" id="GGMR01013177">
    <property type="protein sequence ID" value="MBY25796.1"/>
    <property type="molecule type" value="Transcribed_RNA"/>
</dbReference>
<dbReference type="AlphaFoldDB" id="A0A2S2PA38"/>
<evidence type="ECO:0000313" key="3">
    <source>
        <dbReference type="EMBL" id="MBY25796.1"/>
    </source>
</evidence>
<protein>
    <submittedName>
        <fullName evidence="3">Kelch domain-containing protein 10</fullName>
    </submittedName>
</protein>
<name>A0A2S2PA38_SCHGA</name>
<dbReference type="InterPro" id="IPR011043">
    <property type="entry name" value="Gal_Oxase/kelch_b-propeller"/>
</dbReference>
<keyword evidence="2" id="KW-0677">Repeat</keyword>
<dbReference type="PANTHER" id="PTHR46428:SF1">
    <property type="entry name" value="KELCH DOMAIN-CONTAINING PROTEIN 10"/>
    <property type="match status" value="1"/>
</dbReference>
<dbReference type="Gene3D" id="2.120.10.80">
    <property type="entry name" value="Kelch-type beta propeller"/>
    <property type="match status" value="1"/>
</dbReference>
<dbReference type="Pfam" id="PF24681">
    <property type="entry name" value="Kelch_KLHDC2_KLHL20_DRC7"/>
    <property type="match status" value="1"/>
</dbReference>
<dbReference type="PANTHER" id="PTHR46428">
    <property type="entry name" value="KELCH DOMAIN-CONTAINING PROTEIN 10"/>
    <property type="match status" value="1"/>
</dbReference>
<dbReference type="SUPFAM" id="SSF50965">
    <property type="entry name" value="Galactose oxidase, central domain"/>
    <property type="match status" value="1"/>
</dbReference>
<accession>A0A2S2PA38</accession>